<feature type="compositionally biased region" description="Basic residues" evidence="7">
    <location>
        <begin position="1"/>
        <end position="10"/>
    </location>
</feature>
<evidence type="ECO:0000256" key="3">
    <source>
        <dbReference type="ARBA" id="ARBA00005459"/>
    </source>
</evidence>
<keyword evidence="9" id="KW-1185">Reference proteome</keyword>
<dbReference type="PANTHER" id="PTHR28081">
    <property type="entry name" value="DAMAGE-REGULATED IMPORT FACILITATOR 1-RELATED"/>
    <property type="match status" value="1"/>
</dbReference>
<dbReference type="EMBL" id="LT598461">
    <property type="protein sequence ID" value="SCU98627.1"/>
    <property type="molecule type" value="Genomic_DNA"/>
</dbReference>
<feature type="region of interest" description="Disordered" evidence="7">
    <location>
        <begin position="1"/>
        <end position="22"/>
    </location>
</feature>
<feature type="compositionally biased region" description="Low complexity" evidence="7">
    <location>
        <begin position="47"/>
        <end position="57"/>
    </location>
</feature>
<protein>
    <recommendedName>
        <fullName evidence="4">Damage-regulated import facilitator 1</fullName>
    </recommendedName>
</protein>
<evidence type="ECO:0000313" key="9">
    <source>
        <dbReference type="Proteomes" id="UP000190274"/>
    </source>
</evidence>
<dbReference type="OrthoDB" id="4072855at2759"/>
<gene>
    <name evidence="8" type="ORF">LADA_0H14356G</name>
</gene>
<dbReference type="GO" id="GO:0008104">
    <property type="term" value="P:intracellular protein localization"/>
    <property type="evidence" value="ECO:0007669"/>
    <property type="project" value="TreeGrafter"/>
</dbReference>
<sequence>MNQSPQKKHLGQGIQRQYESYEGQNRLSTLGMRIRQSVDRGYQVGDSPSAAASTSPAKFGSTGGASQDACSVQDNSDFTIPAYKRVPLPAAKQPPMLVNARTVSSSSSLEMWEHQLDERLELIDNDIMRNKRAFDQVEDW</sequence>
<keyword evidence="6" id="KW-0539">Nucleus</keyword>
<dbReference type="GO" id="GO:0005737">
    <property type="term" value="C:cytoplasm"/>
    <property type="evidence" value="ECO:0007669"/>
    <property type="project" value="UniProtKB-SubCell"/>
</dbReference>
<accession>A0A1G4K4D7</accession>
<evidence type="ECO:0000256" key="6">
    <source>
        <dbReference type="ARBA" id="ARBA00023242"/>
    </source>
</evidence>
<name>A0A1G4K4D7_9SACH</name>
<dbReference type="AlphaFoldDB" id="A0A1G4K4D7"/>
<evidence type="ECO:0000256" key="2">
    <source>
        <dbReference type="ARBA" id="ARBA00004496"/>
    </source>
</evidence>
<reference evidence="8 9" key="1">
    <citation type="submission" date="2016-03" db="EMBL/GenBank/DDBJ databases">
        <authorList>
            <person name="Devillers H."/>
        </authorList>
    </citation>
    <scope>NUCLEOTIDE SEQUENCE [LARGE SCALE GENOMIC DNA]</scope>
    <source>
        <strain evidence="8">CBS 10888</strain>
    </source>
</reference>
<dbReference type="InterPro" id="IPR013900">
    <property type="entry name" value="RNR_inhibitor"/>
</dbReference>
<feature type="region of interest" description="Disordered" evidence="7">
    <location>
        <begin position="39"/>
        <end position="72"/>
    </location>
</feature>
<dbReference type="GO" id="GO:1990846">
    <property type="term" value="F:ribonucleoside-diphosphate reductase inhibitor activity"/>
    <property type="evidence" value="ECO:0007669"/>
    <property type="project" value="TreeGrafter"/>
</dbReference>
<evidence type="ECO:0000256" key="1">
    <source>
        <dbReference type="ARBA" id="ARBA00004123"/>
    </source>
</evidence>
<dbReference type="PANTHER" id="PTHR28081:SF1">
    <property type="entry name" value="DAMAGE-REGULATED IMPORT FACILITATOR 1"/>
    <property type="match status" value="1"/>
</dbReference>
<dbReference type="GO" id="GO:0005634">
    <property type="term" value="C:nucleus"/>
    <property type="evidence" value="ECO:0007669"/>
    <property type="project" value="UniProtKB-SubCell"/>
</dbReference>
<organism evidence="8 9">
    <name type="scientific">Lachancea dasiensis</name>
    <dbReference type="NCBI Taxonomy" id="1072105"/>
    <lineage>
        <taxon>Eukaryota</taxon>
        <taxon>Fungi</taxon>
        <taxon>Dikarya</taxon>
        <taxon>Ascomycota</taxon>
        <taxon>Saccharomycotina</taxon>
        <taxon>Saccharomycetes</taxon>
        <taxon>Saccharomycetales</taxon>
        <taxon>Saccharomycetaceae</taxon>
        <taxon>Lachancea</taxon>
    </lineage>
</organism>
<comment type="subcellular location">
    <subcellularLocation>
        <location evidence="2">Cytoplasm</location>
    </subcellularLocation>
    <subcellularLocation>
        <location evidence="1">Nucleus</location>
    </subcellularLocation>
</comment>
<keyword evidence="5" id="KW-0963">Cytoplasm</keyword>
<evidence type="ECO:0000313" key="8">
    <source>
        <dbReference type="EMBL" id="SCU98627.1"/>
    </source>
</evidence>
<evidence type="ECO:0000256" key="4">
    <source>
        <dbReference type="ARBA" id="ARBA00021625"/>
    </source>
</evidence>
<evidence type="ECO:0000256" key="7">
    <source>
        <dbReference type="SAM" id="MobiDB-lite"/>
    </source>
</evidence>
<evidence type="ECO:0000256" key="5">
    <source>
        <dbReference type="ARBA" id="ARBA00022490"/>
    </source>
</evidence>
<proteinExistence type="inferred from homology"/>
<dbReference type="Pfam" id="PF08591">
    <property type="entry name" value="RNR_inhib"/>
    <property type="match status" value="1"/>
</dbReference>
<dbReference type="Proteomes" id="UP000190274">
    <property type="component" value="Chromosome H"/>
</dbReference>
<comment type="similarity">
    <text evidence="3">Belongs to the DIF1/spd1 family.</text>
</comment>